<proteinExistence type="predicted"/>
<feature type="signal peptide" evidence="3">
    <location>
        <begin position="1"/>
        <end position="20"/>
    </location>
</feature>
<dbReference type="SMART" id="SM00505">
    <property type="entry name" value="Knot1"/>
    <property type="match status" value="1"/>
</dbReference>
<evidence type="ECO:0000256" key="3">
    <source>
        <dbReference type="SAM" id="SignalP"/>
    </source>
</evidence>
<dbReference type="SUPFAM" id="SSF57095">
    <property type="entry name" value="Scorpion toxin-like"/>
    <property type="match status" value="1"/>
</dbReference>
<dbReference type="OMA" id="ANCETIC"/>
<feature type="domain" description="Knottins-like" evidence="4">
    <location>
        <begin position="31"/>
        <end position="76"/>
    </location>
</feature>
<keyword evidence="1 3" id="KW-0732">Signal</keyword>
<reference evidence="5" key="1">
    <citation type="journal article" date="2017" name="Gigascience">
        <title>The first near-complete assembly of the hexaploid bread wheat genome, Triticum aestivum.</title>
        <authorList>
            <person name="Zimin A.V."/>
            <person name="Puiu D."/>
            <person name="Hall R."/>
            <person name="Kingan S."/>
            <person name="Clavijo B.J."/>
            <person name="Salzberg S.L."/>
        </authorList>
    </citation>
    <scope>NUCLEOTIDE SEQUENCE</scope>
    <source>
        <tissue evidence="5">Leaf</tissue>
    </source>
</reference>
<comment type="caution">
    <text evidence="5">The sequence shown here is derived from an EMBL/GenBank/DDBJ whole genome shotgun (WGS) entry which is preliminary data.</text>
</comment>
<dbReference type="CDD" id="cd00107">
    <property type="entry name" value="Knot1"/>
    <property type="match status" value="1"/>
</dbReference>
<accession>A0A3B6H1J8</accession>
<keyword evidence="2" id="KW-1015">Disulfide bond</keyword>
<dbReference type="PANTHER" id="PTHR33147:SF152">
    <property type="entry name" value="KNOTTIN SCORPION TOXIN-LIKE DOMAIN-CONTAINING PROTEIN"/>
    <property type="match status" value="1"/>
</dbReference>
<reference evidence="5" key="2">
    <citation type="submission" date="2020-03" db="EMBL/GenBank/DDBJ databases">
        <title>The second near-complete assembly of the hexaploid bread wheat (Triticum aestivum) genome.</title>
        <authorList>
            <person name="Zimin A.V."/>
            <person name="Puiu D."/>
            <person name="Shumante A."/>
            <person name="Alonge M."/>
            <person name="Salzberg S.L."/>
        </authorList>
    </citation>
    <scope>NUCLEOTIDE SEQUENCE</scope>
    <source>
        <tissue evidence="5">Leaf</tissue>
    </source>
</reference>
<protein>
    <recommendedName>
        <fullName evidence="4">Knottins-like domain-containing protein</fullName>
    </recommendedName>
</protein>
<dbReference type="InterPro" id="IPR008176">
    <property type="entry name" value="Defensin_plant"/>
</dbReference>
<evidence type="ECO:0000259" key="4">
    <source>
        <dbReference type="SMART" id="SM00505"/>
    </source>
</evidence>
<dbReference type="Gene3D" id="3.30.30.10">
    <property type="entry name" value="Knottin, scorpion toxin-like"/>
    <property type="match status" value="1"/>
</dbReference>
<evidence type="ECO:0000313" key="5">
    <source>
        <dbReference type="EMBL" id="KAF7039599.1"/>
    </source>
</evidence>
<dbReference type="InterPro" id="IPR036574">
    <property type="entry name" value="Scorpion_toxin-like_sf"/>
</dbReference>
<organism evidence="5">
    <name type="scientific">Triticum aestivum</name>
    <name type="common">Wheat</name>
    <dbReference type="NCBI Taxonomy" id="4565"/>
    <lineage>
        <taxon>Eukaryota</taxon>
        <taxon>Viridiplantae</taxon>
        <taxon>Streptophyta</taxon>
        <taxon>Embryophyta</taxon>
        <taxon>Tracheophyta</taxon>
        <taxon>Spermatophyta</taxon>
        <taxon>Magnoliopsida</taxon>
        <taxon>Liliopsida</taxon>
        <taxon>Poales</taxon>
        <taxon>Poaceae</taxon>
        <taxon>BOP clade</taxon>
        <taxon>Pooideae</taxon>
        <taxon>Triticodae</taxon>
        <taxon>Triticeae</taxon>
        <taxon>Triticinae</taxon>
        <taxon>Triticum</taxon>
    </lineage>
</organism>
<feature type="chain" id="PRO_5047516303" description="Knottins-like domain-containing protein" evidence="3">
    <location>
        <begin position="21"/>
        <end position="76"/>
    </location>
</feature>
<gene>
    <name evidence="5" type="ORF">CFC21_049562</name>
</gene>
<dbReference type="PRINTS" id="PR00288">
    <property type="entry name" value="PUROTHIONIN"/>
</dbReference>
<dbReference type="Pfam" id="PF00304">
    <property type="entry name" value="Gamma-thionin"/>
    <property type="match status" value="1"/>
</dbReference>
<dbReference type="PROSITE" id="PS00940">
    <property type="entry name" value="GAMMA_THIONIN"/>
    <property type="match status" value="1"/>
</dbReference>
<dbReference type="PaxDb" id="4565-Traes_3DL_794B10D16.1"/>
<name>A0A3B6H1J8_WHEAT</name>
<dbReference type="PANTHER" id="PTHR33147">
    <property type="entry name" value="DEFENSIN-LIKE PROTEIN 1"/>
    <property type="match status" value="1"/>
</dbReference>
<evidence type="ECO:0000256" key="1">
    <source>
        <dbReference type="ARBA" id="ARBA00022729"/>
    </source>
</evidence>
<dbReference type="EMBL" id="CM022219">
    <property type="protein sequence ID" value="KAF7039599.1"/>
    <property type="molecule type" value="Genomic_DNA"/>
</dbReference>
<dbReference type="Proteomes" id="UP000815260">
    <property type="component" value="Chromosome 3D"/>
</dbReference>
<sequence length="76" mass="8441">MDLSMKVVVVVLLLLVTTEDQGPVQLALARDCQSKSFKFKGMCVRDDNCASVCLLEGFTGGKCKGFWHRCYCTKDC</sequence>
<dbReference type="STRING" id="4565.W5DB41"/>
<dbReference type="InterPro" id="IPR003614">
    <property type="entry name" value="Knottins"/>
</dbReference>
<evidence type="ECO:0000256" key="2">
    <source>
        <dbReference type="ARBA" id="ARBA00023157"/>
    </source>
</evidence>